<keyword evidence="5" id="KW-1185">Reference proteome</keyword>
<name>A0A9X3SPU6_9ACTN</name>
<comment type="caution">
    <text evidence="4">The sequence shown here is derived from an EMBL/GenBank/DDBJ whole genome shotgun (WGS) entry which is preliminary data.</text>
</comment>
<proteinExistence type="predicted"/>
<feature type="transmembrane region" description="Helical" evidence="2">
    <location>
        <begin position="20"/>
        <end position="42"/>
    </location>
</feature>
<reference evidence="4" key="1">
    <citation type="submission" date="2022-12" db="EMBL/GenBank/DDBJ databases">
        <title>Gycomyces niveus sp.nov.,a novel actinomycete isolated from soil in Shouguan.</title>
        <authorList>
            <person name="Yang X."/>
        </authorList>
    </citation>
    <scope>NUCLEOTIDE SEQUENCE</scope>
    <source>
        <strain evidence="4">NEAU-A15</strain>
    </source>
</reference>
<protein>
    <submittedName>
        <fullName evidence="4">Pilus assembly protein TadG-related protein</fullName>
    </submittedName>
</protein>
<sequence>MRAQTLPFPGIRDHQAERDAGYATALILVMFAALIAVLGLVVDAGGAAAADARAQTAAAEAARAGASEIDLDFLRTNNVIRLDPSAAQAAASAWLSATGHTGTASATVAEVTVTVEASHPTQILTAVGIGAIPVTATATAGPDQGTDLAAPPAAPSTEGNGP</sequence>
<organism evidence="4 5">
    <name type="scientific">Glycomyces luteolus</name>
    <dbReference type="NCBI Taxonomy" id="2670330"/>
    <lineage>
        <taxon>Bacteria</taxon>
        <taxon>Bacillati</taxon>
        <taxon>Actinomycetota</taxon>
        <taxon>Actinomycetes</taxon>
        <taxon>Glycomycetales</taxon>
        <taxon>Glycomycetaceae</taxon>
        <taxon>Glycomyces</taxon>
    </lineage>
</organism>
<dbReference type="Pfam" id="PF13400">
    <property type="entry name" value="Tad"/>
    <property type="match status" value="1"/>
</dbReference>
<evidence type="ECO:0000313" key="4">
    <source>
        <dbReference type="EMBL" id="MDA1359772.1"/>
    </source>
</evidence>
<dbReference type="RefSeq" id="WP_270109655.1">
    <property type="nucleotide sequence ID" value="NZ_JAPZVP010000006.1"/>
</dbReference>
<feature type="region of interest" description="Disordered" evidence="1">
    <location>
        <begin position="138"/>
        <end position="162"/>
    </location>
</feature>
<keyword evidence="2" id="KW-0472">Membrane</keyword>
<accession>A0A9X3SPU6</accession>
<dbReference type="InterPro" id="IPR028087">
    <property type="entry name" value="Tad_N"/>
</dbReference>
<evidence type="ECO:0000256" key="2">
    <source>
        <dbReference type="SAM" id="Phobius"/>
    </source>
</evidence>
<feature type="domain" description="Putative Flp pilus-assembly TadG-like N-terminal" evidence="3">
    <location>
        <begin position="21"/>
        <end position="67"/>
    </location>
</feature>
<keyword evidence="2" id="KW-1133">Transmembrane helix</keyword>
<evidence type="ECO:0000313" key="5">
    <source>
        <dbReference type="Proteomes" id="UP001146067"/>
    </source>
</evidence>
<keyword evidence="2" id="KW-0812">Transmembrane</keyword>
<dbReference type="Proteomes" id="UP001146067">
    <property type="component" value="Unassembled WGS sequence"/>
</dbReference>
<evidence type="ECO:0000259" key="3">
    <source>
        <dbReference type="Pfam" id="PF13400"/>
    </source>
</evidence>
<dbReference type="AlphaFoldDB" id="A0A9X3SPU6"/>
<evidence type="ECO:0000256" key="1">
    <source>
        <dbReference type="SAM" id="MobiDB-lite"/>
    </source>
</evidence>
<gene>
    <name evidence="4" type="ORF">O1R50_09070</name>
</gene>
<dbReference type="EMBL" id="JAPZVP010000006">
    <property type="protein sequence ID" value="MDA1359772.1"/>
    <property type="molecule type" value="Genomic_DNA"/>
</dbReference>